<dbReference type="Pfam" id="PF00328">
    <property type="entry name" value="His_Phos_2"/>
    <property type="match status" value="1"/>
</dbReference>
<proteinExistence type="inferred from homology"/>
<dbReference type="GO" id="GO:0005524">
    <property type="term" value="F:ATP binding"/>
    <property type="evidence" value="ECO:0007669"/>
    <property type="project" value="UniProtKB-KW"/>
</dbReference>
<evidence type="ECO:0000256" key="4">
    <source>
        <dbReference type="ARBA" id="ARBA00022741"/>
    </source>
</evidence>
<comment type="function">
    <text evidence="7">Bifunctional inositol kinase that acts in concert with the IP6K kinases to synthesize the diphosphate group-containing inositol pyrophosphates diphosphoinositol pentakisphosphate, PP-InsP5, and bis-diphosphoinositol tetrakisphosphate, (PP)2-InsP4. PP-InsP5 and (PP)2-InsP4, also respectively called InsP7 and InsP8, may regulate a variety of cellular processes, including apoptosis, vesicle trafficking, cytoskeletal dynamics, and exocytosis. Phosphorylates inositol hexakisphosphate (InsP6).</text>
</comment>
<dbReference type="GO" id="GO:0000828">
    <property type="term" value="F:inositol hexakisphosphate kinase activity"/>
    <property type="evidence" value="ECO:0007669"/>
    <property type="project" value="TreeGrafter"/>
</dbReference>
<sequence length="506" mass="57643">MDNAYHTVRSLDPTRSGRESDSDAEVEHAEKLRQVRAVLEEEESRQKSWEDISEIICIQKPERHILKSEQLLHMEPQEGSINAGEGPGLLRLHSTYRHDLKIYSSDEGRVQMSAAAFAKGLLDLEGDLTPILVSLVSKDSSMLDGLQDGTIEISEAKAQLHDIIISSKVANGGDPAGFPWMVDGADVSTNAAQLLTDLAELTKEITSQVKRLSDDENEEVATDSDSPNHPYDQAKALWRTEIDMDRIAAGLPCGSESFLLMFARWKKLERDLYNERKKRFDTTQIPDIYDSCKYDLLHNSHLNLNGLHDLFKVSQLLADGVIPNEYGINPKQKLKIGSKVLSFKDSIARRLLGKILIDLHNTRREITEVAAESSTRHDPIVVSSTKRKERCYHDSVRNENFEGSSTDEKSVDLDSHKETKYCLDPKYANVLDPERRVRTRLYFTSESHIHSLMNVLRYCYLDESLNGEESLICKNASDHLFKTKELDYMSYIVLRMFENTEKRIYY</sequence>
<keyword evidence="4 7" id="KW-0547">Nucleotide-binding</keyword>
<dbReference type="AlphaFoldDB" id="R7W8A7"/>
<dbReference type="EC" id="2.7.4.24" evidence="7"/>
<dbReference type="InterPro" id="IPR000560">
    <property type="entry name" value="His_Pase_clade-2"/>
</dbReference>
<accession>R7W8A7</accession>
<evidence type="ECO:0000256" key="6">
    <source>
        <dbReference type="ARBA" id="ARBA00022840"/>
    </source>
</evidence>
<organism evidence="9">
    <name type="scientific">Aegilops tauschii</name>
    <name type="common">Tausch's goatgrass</name>
    <name type="synonym">Aegilops squarrosa</name>
    <dbReference type="NCBI Taxonomy" id="37682"/>
    <lineage>
        <taxon>Eukaryota</taxon>
        <taxon>Viridiplantae</taxon>
        <taxon>Streptophyta</taxon>
        <taxon>Embryophyta</taxon>
        <taxon>Tracheophyta</taxon>
        <taxon>Spermatophyta</taxon>
        <taxon>Magnoliopsida</taxon>
        <taxon>Liliopsida</taxon>
        <taxon>Poales</taxon>
        <taxon>Poaceae</taxon>
        <taxon>BOP clade</taxon>
        <taxon>Pooideae</taxon>
        <taxon>Triticodae</taxon>
        <taxon>Triticeae</taxon>
        <taxon>Triticinae</taxon>
        <taxon>Aegilops</taxon>
    </lineage>
</organism>
<evidence type="ECO:0000256" key="7">
    <source>
        <dbReference type="RuleBase" id="RU365032"/>
    </source>
</evidence>
<comment type="catalytic activity">
    <reaction evidence="7">
        <text>1D-myo-inositol hexakisphosphate + ATP = 1-diphospho-1D-myo-inositol 2,3,4,5,6-pentakisphosphate + ADP</text>
        <dbReference type="Rhea" id="RHEA:37459"/>
        <dbReference type="ChEBI" id="CHEBI:30616"/>
        <dbReference type="ChEBI" id="CHEBI:58130"/>
        <dbReference type="ChEBI" id="CHEBI:74946"/>
        <dbReference type="ChEBI" id="CHEBI:456216"/>
        <dbReference type="EC" id="2.7.4.24"/>
    </reaction>
</comment>
<evidence type="ECO:0000256" key="3">
    <source>
        <dbReference type="ARBA" id="ARBA00022679"/>
    </source>
</evidence>
<keyword evidence="6 7" id="KW-0067">ATP-binding</keyword>
<dbReference type="InterPro" id="IPR029033">
    <property type="entry name" value="His_PPase_superfam"/>
</dbReference>
<feature type="region of interest" description="Disordered" evidence="8">
    <location>
        <begin position="1"/>
        <end position="27"/>
    </location>
</feature>
<evidence type="ECO:0000313" key="9">
    <source>
        <dbReference type="EnsemblPlants" id="EMT14810"/>
    </source>
</evidence>
<keyword evidence="5 7" id="KW-0418">Kinase</keyword>
<dbReference type="PANTHER" id="PTHR12750:SF15">
    <property type="entry name" value="INOSITOL HEXAKISPHOSPHATE AND DIPHOSPHOINOSITOL-PENTAKISPHOSPHATE KINASE"/>
    <property type="match status" value="1"/>
</dbReference>
<dbReference type="GO" id="GO:0032958">
    <property type="term" value="P:inositol phosphate biosynthetic process"/>
    <property type="evidence" value="ECO:0007669"/>
    <property type="project" value="TreeGrafter"/>
</dbReference>
<keyword evidence="2 7" id="KW-0963">Cytoplasm</keyword>
<dbReference type="EnsemblPlants" id="EMT14810">
    <property type="protein sequence ID" value="EMT14810"/>
    <property type="gene ID" value="F775_02932"/>
</dbReference>
<dbReference type="GO" id="GO:0005829">
    <property type="term" value="C:cytosol"/>
    <property type="evidence" value="ECO:0007669"/>
    <property type="project" value="UniProtKB-SubCell"/>
</dbReference>
<dbReference type="Gene3D" id="3.40.50.1240">
    <property type="entry name" value="Phosphoglycerate mutase-like"/>
    <property type="match status" value="1"/>
</dbReference>
<comment type="catalytic activity">
    <reaction evidence="7">
        <text>5-diphospho-1D-myo-inositol 1,2,3,4,6-pentakisphosphate + ATP + H(+) = 1,5-bis(diphospho)-1D-myo-inositol 2,3,4,6-tetrakisphosphate + ADP</text>
        <dbReference type="Rhea" id="RHEA:10276"/>
        <dbReference type="ChEBI" id="CHEBI:15378"/>
        <dbReference type="ChEBI" id="CHEBI:30616"/>
        <dbReference type="ChEBI" id="CHEBI:58628"/>
        <dbReference type="ChEBI" id="CHEBI:77983"/>
        <dbReference type="ChEBI" id="CHEBI:456216"/>
        <dbReference type="EC" id="2.7.4.24"/>
    </reaction>
</comment>
<dbReference type="GO" id="GO:0033857">
    <property type="term" value="F:5-diphosphoinositol pentakisphosphate 1-kinase activity"/>
    <property type="evidence" value="ECO:0007669"/>
    <property type="project" value="TreeGrafter"/>
</dbReference>
<name>R7W8A7_AEGTA</name>
<keyword evidence="3 7" id="KW-0808">Transferase</keyword>
<reference evidence="9" key="1">
    <citation type="submission" date="2015-06" db="UniProtKB">
        <authorList>
            <consortium name="EnsemblPlants"/>
        </authorList>
    </citation>
    <scope>IDENTIFICATION</scope>
</reference>
<feature type="compositionally biased region" description="Basic and acidic residues" evidence="8">
    <location>
        <begin position="15"/>
        <end position="27"/>
    </location>
</feature>
<protein>
    <recommendedName>
        <fullName evidence="7">Inositol hexakisphosphate and diphosphoinositol-pentakisphosphate kinase</fullName>
        <ecNumber evidence="7">2.7.4.24</ecNumber>
    </recommendedName>
</protein>
<comment type="similarity">
    <text evidence="1 7">Belongs to the histidine acid phosphatase family. VIP1 subfamily.</text>
</comment>
<comment type="subcellular location">
    <subcellularLocation>
        <location evidence="7">Cytoplasm</location>
        <location evidence="7">Cytosol</location>
    </subcellularLocation>
</comment>
<dbReference type="InterPro" id="IPR037446">
    <property type="entry name" value="His_Pase_VIP1"/>
</dbReference>
<dbReference type="GO" id="GO:0006020">
    <property type="term" value="P:inositol metabolic process"/>
    <property type="evidence" value="ECO:0007669"/>
    <property type="project" value="TreeGrafter"/>
</dbReference>
<evidence type="ECO:0000256" key="8">
    <source>
        <dbReference type="SAM" id="MobiDB-lite"/>
    </source>
</evidence>
<dbReference type="PANTHER" id="PTHR12750">
    <property type="entry name" value="DIPHOSPHOINOSITOL PENTAKISPHOSPHATE KINASE"/>
    <property type="match status" value="1"/>
</dbReference>
<dbReference type="SUPFAM" id="SSF53254">
    <property type="entry name" value="Phosphoglycerate mutase-like"/>
    <property type="match status" value="1"/>
</dbReference>
<evidence type="ECO:0000256" key="5">
    <source>
        <dbReference type="ARBA" id="ARBA00022777"/>
    </source>
</evidence>
<feature type="region of interest" description="Disordered" evidence="8">
    <location>
        <begin position="209"/>
        <end position="231"/>
    </location>
</feature>
<evidence type="ECO:0000256" key="1">
    <source>
        <dbReference type="ARBA" id="ARBA00005609"/>
    </source>
</evidence>
<evidence type="ECO:0000256" key="2">
    <source>
        <dbReference type="ARBA" id="ARBA00022490"/>
    </source>
</evidence>
<dbReference type="CDD" id="cd07061">
    <property type="entry name" value="HP_HAP_like"/>
    <property type="match status" value="1"/>
</dbReference>
<dbReference type="ExpressionAtlas" id="R7W8A7">
    <property type="expression patterns" value="baseline"/>
</dbReference>